<feature type="transmembrane region" description="Helical" evidence="1">
    <location>
        <begin position="9"/>
        <end position="30"/>
    </location>
</feature>
<gene>
    <name evidence="3" type="ORF">UW61_C0028G0007</name>
</gene>
<dbReference type="InterPro" id="IPR000620">
    <property type="entry name" value="EamA_dom"/>
</dbReference>
<protein>
    <recommendedName>
        <fullName evidence="2">EamA domain-containing protein</fullName>
    </recommendedName>
</protein>
<feature type="transmembrane region" description="Helical" evidence="1">
    <location>
        <begin position="36"/>
        <end position="59"/>
    </location>
</feature>
<evidence type="ECO:0000313" key="4">
    <source>
        <dbReference type="Proteomes" id="UP000033901"/>
    </source>
</evidence>
<feature type="domain" description="EamA" evidence="2">
    <location>
        <begin position="7"/>
        <end position="104"/>
    </location>
</feature>
<keyword evidence="1" id="KW-1133">Transmembrane helix</keyword>
<evidence type="ECO:0000313" key="3">
    <source>
        <dbReference type="EMBL" id="KKT66330.1"/>
    </source>
</evidence>
<dbReference type="Proteomes" id="UP000033901">
    <property type="component" value="Unassembled WGS sequence"/>
</dbReference>
<reference evidence="3 4" key="1">
    <citation type="journal article" date="2015" name="Nature">
        <title>rRNA introns, odd ribosomes, and small enigmatic genomes across a large radiation of phyla.</title>
        <authorList>
            <person name="Brown C.T."/>
            <person name="Hug L.A."/>
            <person name="Thomas B.C."/>
            <person name="Sharon I."/>
            <person name="Castelle C.J."/>
            <person name="Singh A."/>
            <person name="Wilkins M.J."/>
            <person name="Williams K.H."/>
            <person name="Banfield J.F."/>
        </authorList>
    </citation>
    <scope>NUCLEOTIDE SEQUENCE [LARGE SCALE GENOMIC DNA]</scope>
</reference>
<comment type="caution">
    <text evidence="3">The sequence shown here is derived from an EMBL/GenBank/DDBJ whole genome shotgun (WGS) entry which is preliminary data.</text>
</comment>
<keyword evidence="1" id="KW-0472">Membrane</keyword>
<dbReference type="GO" id="GO:0016020">
    <property type="term" value="C:membrane"/>
    <property type="evidence" value="ECO:0007669"/>
    <property type="project" value="InterPro"/>
</dbReference>
<evidence type="ECO:0000256" key="1">
    <source>
        <dbReference type="SAM" id="Phobius"/>
    </source>
</evidence>
<name>A0A0G1J4W6_9BACT</name>
<feature type="transmembrane region" description="Helical" evidence="1">
    <location>
        <begin position="71"/>
        <end position="90"/>
    </location>
</feature>
<proteinExistence type="predicted"/>
<organism evidence="3 4">
    <name type="scientific">Candidatus Curtissbacteria bacterium GW2011_GWC1_44_33</name>
    <dbReference type="NCBI Taxonomy" id="1618413"/>
    <lineage>
        <taxon>Bacteria</taxon>
        <taxon>Candidatus Curtissiibacteriota</taxon>
    </lineage>
</organism>
<dbReference type="Pfam" id="PF00892">
    <property type="entry name" value="EamA"/>
    <property type="match status" value="1"/>
</dbReference>
<dbReference type="EMBL" id="LCIZ01000028">
    <property type="protein sequence ID" value="KKT66330.1"/>
    <property type="molecule type" value="Genomic_DNA"/>
</dbReference>
<accession>A0A0G1J4W6</accession>
<evidence type="ECO:0000259" key="2">
    <source>
        <dbReference type="Pfam" id="PF00892"/>
    </source>
</evidence>
<sequence>MNPYRLRAYLLLLIVSVIWGVAGPVIKFTLGGFDPLIFLTYRFAISAAVSLLTVLFIGFRLPKDKKIIKLALLYGFLTSTVALGLLFFGFDETTAIDATLISATRSPSFSFRGSLYGHFVGKPGLYPLA</sequence>
<dbReference type="AlphaFoldDB" id="A0A0G1J4W6"/>
<keyword evidence="1" id="KW-0812">Transmembrane</keyword>